<dbReference type="STRING" id="1188229.GlitD10_2800"/>
<evidence type="ECO:0000313" key="3">
    <source>
        <dbReference type="EMBL" id="APB35143.1"/>
    </source>
</evidence>
<dbReference type="SUPFAM" id="SSF51735">
    <property type="entry name" value="NAD(P)-binding Rossmann-fold domains"/>
    <property type="match status" value="1"/>
</dbReference>
<dbReference type="PROSITE" id="PS51201">
    <property type="entry name" value="RCK_N"/>
    <property type="match status" value="1"/>
</dbReference>
<dbReference type="PANTHER" id="PTHR43833:SF7">
    <property type="entry name" value="KTR SYSTEM POTASSIUM UPTAKE PROTEIN C"/>
    <property type="match status" value="1"/>
</dbReference>
<keyword evidence="4" id="KW-1185">Reference proteome</keyword>
<feature type="domain" description="RCK C-terminal" evidence="2">
    <location>
        <begin position="148"/>
        <end position="231"/>
    </location>
</feature>
<sequence length="231" mass="25471">MQAFWNRRRQQSHQFAVIGMGRFGRSVCRTLKSMGCEVLGADKDERLVACVSDEDVVDHAVELDSTDPGALKDAGLFEFETVIVAIGNFIQESVVTTLNLKEGNVSHIIAKASTDIHGRLLEKVGATKVVYPEKQMGEHLARSLVRPNIIERLELDPENSIVEVRVPDAFVGKSIVDLKLRNEYGISVIALGHQGSPFEINPNPTAPLEVGMMMWVIGSNHDLNKITDLGR</sequence>
<dbReference type="InterPro" id="IPR050721">
    <property type="entry name" value="Trk_Ktr_HKT_K-transport"/>
</dbReference>
<dbReference type="RefSeq" id="WP_071455479.1">
    <property type="nucleotide sequence ID" value="NZ_CP017675.1"/>
</dbReference>
<dbReference type="Proteomes" id="UP000180235">
    <property type="component" value="Chromosome"/>
</dbReference>
<dbReference type="Pfam" id="PF02080">
    <property type="entry name" value="TrkA_C"/>
    <property type="match status" value="1"/>
</dbReference>
<dbReference type="KEGG" id="glt:GlitD10_2800"/>
<dbReference type="InterPro" id="IPR006037">
    <property type="entry name" value="RCK_C"/>
</dbReference>
<proteinExistence type="predicted"/>
<dbReference type="PANTHER" id="PTHR43833">
    <property type="entry name" value="POTASSIUM CHANNEL PROTEIN 2-RELATED-RELATED"/>
    <property type="match status" value="1"/>
</dbReference>
<dbReference type="GO" id="GO:0006813">
    <property type="term" value="P:potassium ion transport"/>
    <property type="evidence" value="ECO:0007669"/>
    <property type="project" value="InterPro"/>
</dbReference>
<organism evidence="3 4">
    <name type="scientific">Gloeomargarita lithophora Alchichica-D10</name>
    <dbReference type="NCBI Taxonomy" id="1188229"/>
    <lineage>
        <taxon>Bacteria</taxon>
        <taxon>Bacillati</taxon>
        <taxon>Cyanobacteriota</taxon>
        <taxon>Cyanophyceae</taxon>
        <taxon>Gloeomargaritales</taxon>
        <taxon>Gloeomargaritaceae</taxon>
        <taxon>Gloeomargarita</taxon>
    </lineage>
</organism>
<dbReference type="Pfam" id="PF02254">
    <property type="entry name" value="TrkA_N"/>
    <property type="match status" value="1"/>
</dbReference>
<dbReference type="OrthoDB" id="9776294at2"/>
<protein>
    <submittedName>
        <fullName evidence="3">TrkA-N</fullName>
    </submittedName>
</protein>
<dbReference type="Gene3D" id="3.40.50.720">
    <property type="entry name" value="NAD(P)-binding Rossmann-like Domain"/>
    <property type="match status" value="1"/>
</dbReference>
<dbReference type="InterPro" id="IPR036291">
    <property type="entry name" value="NAD(P)-bd_dom_sf"/>
</dbReference>
<evidence type="ECO:0000313" key="4">
    <source>
        <dbReference type="Proteomes" id="UP000180235"/>
    </source>
</evidence>
<accession>A0A1J0AGV5</accession>
<name>A0A1J0AGV5_9CYAN</name>
<dbReference type="Gene3D" id="3.30.70.1450">
    <property type="entry name" value="Regulator of K+ conductance, C-terminal domain"/>
    <property type="match status" value="1"/>
</dbReference>
<evidence type="ECO:0000259" key="2">
    <source>
        <dbReference type="PROSITE" id="PS51202"/>
    </source>
</evidence>
<evidence type="ECO:0000259" key="1">
    <source>
        <dbReference type="PROSITE" id="PS51201"/>
    </source>
</evidence>
<dbReference type="AlphaFoldDB" id="A0A1J0AGV5"/>
<dbReference type="PROSITE" id="PS51202">
    <property type="entry name" value="RCK_C"/>
    <property type="match status" value="1"/>
</dbReference>
<dbReference type="GO" id="GO:0008324">
    <property type="term" value="F:monoatomic cation transmembrane transporter activity"/>
    <property type="evidence" value="ECO:0007669"/>
    <property type="project" value="InterPro"/>
</dbReference>
<feature type="domain" description="RCK N-terminal" evidence="1">
    <location>
        <begin position="12"/>
        <end position="131"/>
    </location>
</feature>
<gene>
    <name evidence="3" type="primary">trkA-1</name>
    <name evidence="3" type="ORF">GlitD10_2800</name>
</gene>
<reference evidence="3 4" key="1">
    <citation type="submission" date="2016-10" db="EMBL/GenBank/DDBJ databases">
        <title>Description of Gloeomargarita lithophora gen. nov., sp. nov., a thylakoid-bearing basal-branching cyanobacterium with intracellular carbonates, and proposal for Gloeomargaritales ord. nov.</title>
        <authorList>
            <person name="Moreira D."/>
            <person name="Tavera R."/>
            <person name="Benzerara K."/>
            <person name="Skouri-Panet F."/>
            <person name="Couradeau E."/>
            <person name="Gerard E."/>
            <person name="Loussert C."/>
            <person name="Novelo E."/>
            <person name="Zivanovic Y."/>
            <person name="Lopez-Garcia P."/>
        </authorList>
    </citation>
    <scope>NUCLEOTIDE SEQUENCE [LARGE SCALE GENOMIC DNA]</scope>
    <source>
        <strain evidence="3 4">D10</strain>
    </source>
</reference>
<dbReference type="InterPro" id="IPR003148">
    <property type="entry name" value="RCK_N"/>
</dbReference>
<dbReference type="EMBL" id="CP017675">
    <property type="protein sequence ID" value="APB35143.1"/>
    <property type="molecule type" value="Genomic_DNA"/>
</dbReference>
<dbReference type="InterPro" id="IPR036721">
    <property type="entry name" value="RCK_C_sf"/>
</dbReference>
<dbReference type="SUPFAM" id="SSF116726">
    <property type="entry name" value="TrkA C-terminal domain-like"/>
    <property type="match status" value="1"/>
</dbReference>